<evidence type="ECO:0000313" key="2">
    <source>
        <dbReference type="Proteomes" id="UP000629468"/>
    </source>
</evidence>
<protein>
    <recommendedName>
        <fullName evidence="3">AB hydrolase-1 domain-containing protein</fullName>
    </recommendedName>
</protein>
<reference evidence="1 2" key="1">
    <citation type="journal article" name="Sci. Rep.">
        <title>Telomere-to-telomere assembled and centromere annotated genomes of the two main subspecies of the button mushroom Agaricus bisporus reveal especially polymorphic chromosome ends.</title>
        <authorList>
            <person name="Sonnenberg A.S.M."/>
            <person name="Sedaghat-Telgerd N."/>
            <person name="Lavrijssen B."/>
            <person name="Ohm R.A."/>
            <person name="Hendrickx P.M."/>
            <person name="Scholtmeijer K."/>
            <person name="Baars J.J.P."/>
            <person name="van Peer A."/>
        </authorList>
    </citation>
    <scope>NUCLEOTIDE SEQUENCE [LARGE SCALE GENOMIC DNA]</scope>
    <source>
        <strain evidence="1 2">H119_p4</strain>
    </source>
</reference>
<proteinExistence type="predicted"/>
<sequence>MPFIDLHSKDDFVSIFYITNSEFGNVGGFDPEKPTVLILHPVFLDLQWIDNHWGDPRIYQNCNLIAFDMRCSGRSVSRPSARHDNWVEAADIALCHMKLRLPPCHILALESTAILCALRLAVLFPDMYLSLGLCNIPSPSESHRASSIISEIMERWCFAEDIETFEHAGLEAVHLLCGPDCDNDLYDDLISYWATKTPPEERKRIAEPVGVYLNRTPLTADMLEQIKQPVLIFHGARNEMHGLEHAESLKEALTSVEGGAILVPIIGGSSNLSLDHNSASALNKVYAKFLLERVPRPDSKVPFEDVKIEPRMKKALEKLASFMGKPEITENDPMSPISFSCLSEEGIQRQTELLLRYAAGRNSSFSPLGPDGRPLRKFSDRIGRHWFEGGQDGLSATDPAFIASCAKHGIQSRTPSGGNHEIEKCSEKTNSNQILSAEILKSPLMRFAADPLCTLGRAGFA</sequence>
<dbReference type="SUPFAM" id="SSF53474">
    <property type="entry name" value="alpha/beta-Hydrolases"/>
    <property type="match status" value="1"/>
</dbReference>
<accession>A0A8H7F3K4</accession>
<gene>
    <name evidence="1" type="ORF">Agabi119p4_4516</name>
</gene>
<dbReference type="Proteomes" id="UP000629468">
    <property type="component" value="Unassembled WGS sequence"/>
</dbReference>
<dbReference type="Gene3D" id="3.40.50.1820">
    <property type="entry name" value="alpha/beta hydrolase"/>
    <property type="match status" value="1"/>
</dbReference>
<organism evidence="1 2">
    <name type="scientific">Agaricus bisporus var. burnettii</name>
    <dbReference type="NCBI Taxonomy" id="192524"/>
    <lineage>
        <taxon>Eukaryota</taxon>
        <taxon>Fungi</taxon>
        <taxon>Dikarya</taxon>
        <taxon>Basidiomycota</taxon>
        <taxon>Agaricomycotina</taxon>
        <taxon>Agaricomycetes</taxon>
        <taxon>Agaricomycetidae</taxon>
        <taxon>Agaricales</taxon>
        <taxon>Agaricineae</taxon>
        <taxon>Agaricaceae</taxon>
        <taxon>Agaricus</taxon>
    </lineage>
</organism>
<evidence type="ECO:0008006" key="3">
    <source>
        <dbReference type="Google" id="ProtNLM"/>
    </source>
</evidence>
<dbReference type="EMBL" id="JABXXO010000006">
    <property type="protein sequence ID" value="KAF7776123.1"/>
    <property type="molecule type" value="Genomic_DNA"/>
</dbReference>
<name>A0A8H7F3K4_AGABI</name>
<dbReference type="InterPro" id="IPR029058">
    <property type="entry name" value="AB_hydrolase_fold"/>
</dbReference>
<evidence type="ECO:0000313" key="1">
    <source>
        <dbReference type="EMBL" id="KAF7776123.1"/>
    </source>
</evidence>
<comment type="caution">
    <text evidence="1">The sequence shown here is derived from an EMBL/GenBank/DDBJ whole genome shotgun (WGS) entry which is preliminary data.</text>
</comment>
<dbReference type="AlphaFoldDB" id="A0A8H7F3K4"/>